<proteinExistence type="predicted"/>
<dbReference type="RefSeq" id="WP_344277940.1">
    <property type="nucleotide sequence ID" value="NZ_BAAAHV010000013.1"/>
</dbReference>
<name>A0ABW5HRP3_9PSEU</name>
<dbReference type="InterPro" id="IPR036063">
    <property type="entry name" value="Smr_dom_sf"/>
</dbReference>
<gene>
    <name evidence="2" type="ORF">ACFSUT_05380</name>
</gene>
<dbReference type="InterPro" id="IPR002625">
    <property type="entry name" value="Smr_dom"/>
</dbReference>
<dbReference type="PROSITE" id="PS50828">
    <property type="entry name" value="SMR"/>
    <property type="match status" value="1"/>
</dbReference>
<sequence length="83" mass="9438">MGRTLMVDLHGMFRSDREIAKTVRSALFRAAGQKLESVELIPGKGSGTLRRRVLAILEQPHLVKYYRRVETDPGNEGRILVYL</sequence>
<dbReference type="Pfam" id="PF01713">
    <property type="entry name" value="Smr"/>
    <property type="match status" value="1"/>
</dbReference>
<comment type="caution">
    <text evidence="2">The sequence shown here is derived from an EMBL/GenBank/DDBJ whole genome shotgun (WGS) entry which is preliminary data.</text>
</comment>
<accession>A0ABW5HRP3</accession>
<evidence type="ECO:0000259" key="1">
    <source>
        <dbReference type="PROSITE" id="PS50828"/>
    </source>
</evidence>
<dbReference type="SUPFAM" id="SSF160443">
    <property type="entry name" value="SMR domain-like"/>
    <property type="match status" value="1"/>
</dbReference>
<organism evidence="2 3">
    <name type="scientific">Amycolatopsis albidoflavus</name>
    <dbReference type="NCBI Taxonomy" id="102226"/>
    <lineage>
        <taxon>Bacteria</taxon>
        <taxon>Bacillati</taxon>
        <taxon>Actinomycetota</taxon>
        <taxon>Actinomycetes</taxon>
        <taxon>Pseudonocardiales</taxon>
        <taxon>Pseudonocardiaceae</taxon>
        <taxon>Amycolatopsis</taxon>
    </lineage>
</organism>
<dbReference type="Proteomes" id="UP001597542">
    <property type="component" value="Unassembled WGS sequence"/>
</dbReference>
<keyword evidence="3" id="KW-1185">Reference proteome</keyword>
<dbReference type="Gene3D" id="3.30.1370.110">
    <property type="match status" value="1"/>
</dbReference>
<dbReference type="EMBL" id="JBHUKQ010000004">
    <property type="protein sequence ID" value="MFD2479694.1"/>
    <property type="molecule type" value="Genomic_DNA"/>
</dbReference>
<protein>
    <submittedName>
        <fullName evidence="2">Smr/MutS family protein</fullName>
    </submittedName>
</protein>
<evidence type="ECO:0000313" key="2">
    <source>
        <dbReference type="EMBL" id="MFD2479694.1"/>
    </source>
</evidence>
<reference evidence="3" key="1">
    <citation type="journal article" date="2019" name="Int. J. Syst. Evol. Microbiol.">
        <title>The Global Catalogue of Microorganisms (GCM) 10K type strain sequencing project: providing services to taxonomists for standard genome sequencing and annotation.</title>
        <authorList>
            <consortium name="The Broad Institute Genomics Platform"/>
            <consortium name="The Broad Institute Genome Sequencing Center for Infectious Disease"/>
            <person name="Wu L."/>
            <person name="Ma J."/>
        </authorList>
    </citation>
    <scope>NUCLEOTIDE SEQUENCE [LARGE SCALE GENOMIC DNA]</scope>
    <source>
        <strain evidence="3">CGMCC 4.7638</strain>
    </source>
</reference>
<feature type="domain" description="Smr" evidence="1">
    <location>
        <begin position="7"/>
        <end position="83"/>
    </location>
</feature>
<evidence type="ECO:0000313" key="3">
    <source>
        <dbReference type="Proteomes" id="UP001597542"/>
    </source>
</evidence>